<protein>
    <submittedName>
        <fullName evidence="1">Uncharacterized protein</fullName>
    </submittedName>
</protein>
<dbReference type="RefSeq" id="WP_108641344.1">
    <property type="nucleotide sequence ID" value="NZ_QCYG01000007.1"/>
</dbReference>
<comment type="caution">
    <text evidence="1">The sequence shown here is derived from an EMBL/GenBank/DDBJ whole genome shotgun (WGS) entry which is preliminary data.</text>
</comment>
<gene>
    <name evidence="1" type="ORF">DC363_11685</name>
</gene>
<name>A0A2T7FUZ3_9RHOB</name>
<sequence length="115" mass="12139">MRLFPVLFLMTVAACSEGGDLRNPLALPARALGQMFGDGPSARTRGQLEVFVKTNHPALITDIRRGGGDTLNTAFDLARVPVPARAAHTLQLQSNLALYNANLDALTAAILVASA</sequence>
<evidence type="ECO:0000313" key="2">
    <source>
        <dbReference type="Proteomes" id="UP000244817"/>
    </source>
</evidence>
<reference evidence="1 2" key="1">
    <citation type="submission" date="2018-04" db="EMBL/GenBank/DDBJ databases">
        <title>Pelagivirga bohaiensis gen. nov., sp. nov., a bacterium isolated from the Bohai Sea.</title>
        <authorList>
            <person name="Ji X."/>
        </authorList>
    </citation>
    <scope>NUCLEOTIDE SEQUENCE [LARGE SCALE GENOMIC DNA]</scope>
    <source>
        <strain evidence="1 2">BH-SD16</strain>
    </source>
</reference>
<evidence type="ECO:0000313" key="1">
    <source>
        <dbReference type="EMBL" id="PVA05975.1"/>
    </source>
</evidence>
<accession>A0A2T7FUZ3</accession>
<proteinExistence type="predicted"/>
<dbReference type="OrthoDB" id="7874985at2"/>
<dbReference type="Proteomes" id="UP000244817">
    <property type="component" value="Unassembled WGS sequence"/>
</dbReference>
<keyword evidence="2" id="KW-1185">Reference proteome</keyword>
<dbReference type="PROSITE" id="PS51257">
    <property type="entry name" value="PROKAR_LIPOPROTEIN"/>
    <property type="match status" value="1"/>
</dbReference>
<dbReference type="AlphaFoldDB" id="A0A2T7FUZ3"/>
<dbReference type="EMBL" id="QCYG01000007">
    <property type="protein sequence ID" value="PVA05975.1"/>
    <property type="molecule type" value="Genomic_DNA"/>
</dbReference>
<organism evidence="1 2">
    <name type="scientific">Thalassorhabdomicrobium marinisediminis</name>
    <dbReference type="NCBI Taxonomy" id="2170577"/>
    <lineage>
        <taxon>Bacteria</taxon>
        <taxon>Pseudomonadati</taxon>
        <taxon>Pseudomonadota</taxon>
        <taxon>Alphaproteobacteria</taxon>
        <taxon>Rhodobacterales</taxon>
        <taxon>Paracoccaceae</taxon>
        <taxon>Thalassorhabdomicrobium</taxon>
    </lineage>
</organism>